<sequence>MSAVQPRSVARRVRIRTSGVLFLLVGATLVVAAYRFSLPGLLPAGILLGALVLVSLLTALVTVSRLDVRVHVGARRVDGIPVVHAFDEVVLHTVLTNRSPVPLGPFAVRLEPRPGFDDEKSAPVPGLARGASITVEAAFRPTRRRLSGLEAVRADVDGPFGLVSVSRTIGRSVEVAVGAPIAAVTPSRPGGSAHEDSARPRDTRGTTDRDFRTREYVPGDDLRHVHWKSSARAGELRVRAEFTEENPRAVLVLDTRGATEESPGHPDPATELAVRGAASIAVARMNAGYDVQWIDGDGPVLLTGASGEERLRLRTARLVPGTGPEPEVLARFAAVAEPVVVAVTRQAADEARAAFRRPAEVRVLVAEEAPLTDELADTVFGGPPGLPEDWTHDTRPGGAGRTGRSSR</sequence>
<dbReference type="Pfam" id="PF01882">
    <property type="entry name" value="DUF58"/>
    <property type="match status" value="1"/>
</dbReference>
<proteinExistence type="predicted"/>
<organism evidence="4 5">
    <name type="scientific">Brevibacterium samyangense</name>
    <dbReference type="NCBI Taxonomy" id="366888"/>
    <lineage>
        <taxon>Bacteria</taxon>
        <taxon>Bacillati</taxon>
        <taxon>Actinomycetota</taxon>
        <taxon>Actinomycetes</taxon>
        <taxon>Micrococcales</taxon>
        <taxon>Brevibacteriaceae</taxon>
        <taxon>Brevibacterium</taxon>
    </lineage>
</organism>
<feature type="compositionally biased region" description="Basic and acidic residues" evidence="1">
    <location>
        <begin position="193"/>
        <end position="214"/>
    </location>
</feature>
<evidence type="ECO:0000313" key="5">
    <source>
        <dbReference type="Proteomes" id="UP001500755"/>
    </source>
</evidence>
<feature type="region of interest" description="Disordered" evidence="1">
    <location>
        <begin position="375"/>
        <end position="407"/>
    </location>
</feature>
<accession>A0ABP5ETA1</accession>
<keyword evidence="2" id="KW-0812">Transmembrane</keyword>
<evidence type="ECO:0000256" key="1">
    <source>
        <dbReference type="SAM" id="MobiDB-lite"/>
    </source>
</evidence>
<keyword evidence="5" id="KW-1185">Reference proteome</keyword>
<name>A0ABP5ETA1_9MICO</name>
<evidence type="ECO:0000259" key="3">
    <source>
        <dbReference type="Pfam" id="PF01882"/>
    </source>
</evidence>
<keyword evidence="2" id="KW-0472">Membrane</keyword>
<protein>
    <recommendedName>
        <fullName evidence="3">DUF58 domain-containing protein</fullName>
    </recommendedName>
</protein>
<dbReference type="InterPro" id="IPR002881">
    <property type="entry name" value="DUF58"/>
</dbReference>
<keyword evidence="2" id="KW-1133">Transmembrane helix</keyword>
<feature type="region of interest" description="Disordered" evidence="1">
    <location>
        <begin position="183"/>
        <end position="214"/>
    </location>
</feature>
<dbReference type="PANTHER" id="PTHR34351">
    <property type="entry name" value="SLR1927 PROTEIN-RELATED"/>
    <property type="match status" value="1"/>
</dbReference>
<comment type="caution">
    <text evidence="4">The sequence shown here is derived from an EMBL/GenBank/DDBJ whole genome shotgun (WGS) entry which is preliminary data.</text>
</comment>
<evidence type="ECO:0000313" key="4">
    <source>
        <dbReference type="EMBL" id="GAA2005755.1"/>
    </source>
</evidence>
<feature type="transmembrane region" description="Helical" evidence="2">
    <location>
        <begin position="20"/>
        <end position="38"/>
    </location>
</feature>
<feature type="transmembrane region" description="Helical" evidence="2">
    <location>
        <begin position="44"/>
        <end position="66"/>
    </location>
</feature>
<dbReference type="Proteomes" id="UP001500755">
    <property type="component" value="Unassembled WGS sequence"/>
</dbReference>
<dbReference type="RefSeq" id="WP_344308328.1">
    <property type="nucleotide sequence ID" value="NZ_BAAANO010000013.1"/>
</dbReference>
<feature type="domain" description="DUF58" evidence="3">
    <location>
        <begin position="213"/>
        <end position="289"/>
    </location>
</feature>
<reference evidence="5" key="1">
    <citation type="journal article" date="2019" name="Int. J. Syst. Evol. Microbiol.">
        <title>The Global Catalogue of Microorganisms (GCM) 10K type strain sequencing project: providing services to taxonomists for standard genome sequencing and annotation.</title>
        <authorList>
            <consortium name="The Broad Institute Genomics Platform"/>
            <consortium name="The Broad Institute Genome Sequencing Center for Infectious Disease"/>
            <person name="Wu L."/>
            <person name="Ma J."/>
        </authorList>
    </citation>
    <scope>NUCLEOTIDE SEQUENCE [LARGE SCALE GENOMIC DNA]</scope>
    <source>
        <strain evidence="5">JCM 14546</strain>
    </source>
</reference>
<dbReference type="PANTHER" id="PTHR34351:SF1">
    <property type="entry name" value="SLR1927 PROTEIN"/>
    <property type="match status" value="1"/>
</dbReference>
<evidence type="ECO:0000256" key="2">
    <source>
        <dbReference type="SAM" id="Phobius"/>
    </source>
</evidence>
<gene>
    <name evidence="4" type="ORF">GCM10009755_14440</name>
</gene>
<dbReference type="EMBL" id="BAAANO010000013">
    <property type="protein sequence ID" value="GAA2005755.1"/>
    <property type="molecule type" value="Genomic_DNA"/>
</dbReference>